<evidence type="ECO:0000313" key="3">
    <source>
        <dbReference type="Proteomes" id="UP000694398"/>
    </source>
</evidence>
<organism evidence="2 3">
    <name type="scientific">Chinchilla lanigera</name>
    <name type="common">Long-tailed chinchilla</name>
    <name type="synonym">Chinchilla villidera</name>
    <dbReference type="NCBI Taxonomy" id="34839"/>
    <lineage>
        <taxon>Eukaryota</taxon>
        <taxon>Metazoa</taxon>
        <taxon>Chordata</taxon>
        <taxon>Craniata</taxon>
        <taxon>Vertebrata</taxon>
        <taxon>Euteleostomi</taxon>
        <taxon>Mammalia</taxon>
        <taxon>Eutheria</taxon>
        <taxon>Euarchontoglires</taxon>
        <taxon>Glires</taxon>
        <taxon>Rodentia</taxon>
        <taxon>Hystricomorpha</taxon>
        <taxon>Chinchillidae</taxon>
        <taxon>Chinchilla</taxon>
    </lineage>
</organism>
<evidence type="ECO:0000256" key="1">
    <source>
        <dbReference type="ARBA" id="ARBA00006399"/>
    </source>
</evidence>
<dbReference type="AlphaFoldDB" id="A0A8C2VXU9"/>
<dbReference type="Ensembl" id="ENSCLAT00000021511.1">
    <property type="protein sequence ID" value="ENSCLAP00000021309.1"/>
    <property type="gene ID" value="ENSCLAG00000014596.1"/>
</dbReference>
<dbReference type="Gene3D" id="2.40.15.10">
    <property type="entry name" value="TCL1/MTCP1"/>
    <property type="match status" value="1"/>
</dbReference>
<dbReference type="InterPro" id="IPR036672">
    <property type="entry name" value="TCL1_MTCP1_sf"/>
</dbReference>
<proteinExistence type="inferred from homology"/>
<dbReference type="InterPro" id="IPR004832">
    <property type="entry name" value="TCL1_MTCP1"/>
</dbReference>
<dbReference type="SUPFAM" id="SSF50904">
    <property type="entry name" value="Oncogene products"/>
    <property type="match status" value="1"/>
</dbReference>
<dbReference type="GO" id="GO:0043539">
    <property type="term" value="F:protein serine/threonine kinase activator activity"/>
    <property type="evidence" value="ECO:0007669"/>
    <property type="project" value="InterPro"/>
</dbReference>
<reference evidence="2" key="1">
    <citation type="submission" date="2025-08" db="UniProtKB">
        <authorList>
            <consortium name="Ensembl"/>
        </authorList>
    </citation>
    <scope>IDENTIFICATION</scope>
</reference>
<protein>
    <submittedName>
        <fullName evidence="2">Uncharacterized protein</fullName>
    </submittedName>
</protein>
<sequence length="54" mass="6422">MALQQAAKAPEHPSRLWIWDKVTFMDEQRRTWLPIILQFCGTEDILLEKVPNQE</sequence>
<dbReference type="GeneTree" id="ENSGT00390000006885"/>
<name>A0A8C2VXU9_CHILA</name>
<dbReference type="Pfam" id="PF01840">
    <property type="entry name" value="TCL1_MTCP1"/>
    <property type="match status" value="1"/>
</dbReference>
<dbReference type="Proteomes" id="UP000694398">
    <property type="component" value="Unassembled WGS sequence"/>
</dbReference>
<comment type="similarity">
    <text evidence="1">Belongs to the TCL1 family.</text>
</comment>
<accession>A0A8C2VXU9</accession>
<keyword evidence="3" id="KW-1185">Reference proteome</keyword>
<evidence type="ECO:0000313" key="2">
    <source>
        <dbReference type="Ensembl" id="ENSCLAP00000021309.1"/>
    </source>
</evidence>
<reference evidence="2" key="2">
    <citation type="submission" date="2025-09" db="UniProtKB">
        <authorList>
            <consortium name="Ensembl"/>
        </authorList>
    </citation>
    <scope>IDENTIFICATION</scope>
</reference>